<dbReference type="AlphaFoldDB" id="A0A9P5U1G9"/>
<keyword evidence="2" id="KW-1185">Reference proteome</keyword>
<evidence type="ECO:0000313" key="1">
    <source>
        <dbReference type="EMBL" id="KAF9062374.1"/>
    </source>
</evidence>
<name>A0A9P5U1G9_9AGAR</name>
<dbReference type="Proteomes" id="UP000772434">
    <property type="component" value="Unassembled WGS sequence"/>
</dbReference>
<protein>
    <submittedName>
        <fullName evidence="1">Uncharacterized protein</fullName>
    </submittedName>
</protein>
<reference evidence="1" key="1">
    <citation type="submission" date="2020-11" db="EMBL/GenBank/DDBJ databases">
        <authorList>
            <consortium name="DOE Joint Genome Institute"/>
            <person name="Ahrendt S."/>
            <person name="Riley R."/>
            <person name="Andreopoulos W."/>
            <person name="Labutti K."/>
            <person name="Pangilinan J."/>
            <person name="Ruiz-Duenas F.J."/>
            <person name="Barrasa J.M."/>
            <person name="Sanchez-Garcia M."/>
            <person name="Camarero S."/>
            <person name="Miyauchi S."/>
            <person name="Serrano A."/>
            <person name="Linde D."/>
            <person name="Babiker R."/>
            <person name="Drula E."/>
            <person name="Ayuso-Fernandez I."/>
            <person name="Pacheco R."/>
            <person name="Padilla G."/>
            <person name="Ferreira P."/>
            <person name="Barriuso J."/>
            <person name="Kellner H."/>
            <person name="Castanera R."/>
            <person name="Alfaro M."/>
            <person name="Ramirez L."/>
            <person name="Pisabarro A.G."/>
            <person name="Kuo A."/>
            <person name="Tritt A."/>
            <person name="Lipzen A."/>
            <person name="He G."/>
            <person name="Yan M."/>
            <person name="Ng V."/>
            <person name="Cullen D."/>
            <person name="Martin F."/>
            <person name="Rosso M.-N."/>
            <person name="Henrissat B."/>
            <person name="Hibbett D."/>
            <person name="Martinez A.T."/>
            <person name="Grigoriev I.V."/>
        </authorList>
    </citation>
    <scope>NUCLEOTIDE SEQUENCE</scope>
    <source>
        <strain evidence="1">AH 40177</strain>
    </source>
</reference>
<dbReference type="EMBL" id="JADNRY010000174">
    <property type="protein sequence ID" value="KAF9062374.1"/>
    <property type="molecule type" value="Genomic_DNA"/>
</dbReference>
<evidence type="ECO:0000313" key="2">
    <source>
        <dbReference type="Proteomes" id="UP000772434"/>
    </source>
</evidence>
<organism evidence="1 2">
    <name type="scientific">Rhodocollybia butyracea</name>
    <dbReference type="NCBI Taxonomy" id="206335"/>
    <lineage>
        <taxon>Eukaryota</taxon>
        <taxon>Fungi</taxon>
        <taxon>Dikarya</taxon>
        <taxon>Basidiomycota</taxon>
        <taxon>Agaricomycotina</taxon>
        <taxon>Agaricomycetes</taxon>
        <taxon>Agaricomycetidae</taxon>
        <taxon>Agaricales</taxon>
        <taxon>Marasmiineae</taxon>
        <taxon>Omphalotaceae</taxon>
        <taxon>Rhodocollybia</taxon>
    </lineage>
</organism>
<gene>
    <name evidence="1" type="ORF">BDP27DRAFT_293931</name>
</gene>
<comment type="caution">
    <text evidence="1">The sequence shown here is derived from an EMBL/GenBank/DDBJ whole genome shotgun (WGS) entry which is preliminary data.</text>
</comment>
<sequence>MTHRKSSISLEYDFSSTHSTNAVSIALSFFYGHSYGYSLFHLHAITALYSVINHLARCVLSRVQQSVDIGSQAPLPLLNYLHDSSSRRFRPRSSLCADYQSAFPPYRWLPVSNSCNPRLSPFRTPPLRLHRTSPSAYPHRLLAPPKLLLGVRVNTAAHLPR</sequence>
<accession>A0A9P5U1G9</accession>
<proteinExistence type="predicted"/>